<keyword evidence="4" id="KW-0732">Signal</keyword>
<dbReference type="GO" id="GO:0004558">
    <property type="term" value="F:alpha-1,4-glucosidase activity"/>
    <property type="evidence" value="ECO:0007669"/>
    <property type="project" value="UniProtKB-EC"/>
</dbReference>
<evidence type="ECO:0000313" key="9">
    <source>
        <dbReference type="Proteomes" id="UP000539265"/>
    </source>
</evidence>
<keyword evidence="8" id="KW-0326">Glycosidase</keyword>
<dbReference type="Proteomes" id="UP000539265">
    <property type="component" value="Unassembled WGS sequence"/>
</dbReference>
<dbReference type="EMBL" id="JACHWX010000023">
    <property type="protein sequence ID" value="MBB3058675.1"/>
    <property type="molecule type" value="Genomic_DNA"/>
</dbReference>
<dbReference type="Pfam" id="PF14509">
    <property type="entry name" value="GH97_C"/>
    <property type="match status" value="1"/>
</dbReference>
<feature type="signal peptide" evidence="4">
    <location>
        <begin position="1"/>
        <end position="21"/>
    </location>
</feature>
<feature type="chain" id="PRO_5032449271" evidence="4">
    <location>
        <begin position="22"/>
        <end position="663"/>
    </location>
</feature>
<name>A0A839SK60_9SPHI</name>
<dbReference type="GO" id="GO:0030246">
    <property type="term" value="F:carbohydrate binding"/>
    <property type="evidence" value="ECO:0007669"/>
    <property type="project" value="InterPro"/>
</dbReference>
<evidence type="ECO:0000256" key="1">
    <source>
        <dbReference type="ARBA" id="ARBA00001913"/>
    </source>
</evidence>
<accession>A0A839SK60</accession>
<dbReference type="InterPro" id="IPR029486">
    <property type="entry name" value="GH97_N"/>
</dbReference>
<keyword evidence="8" id="KW-0378">Hydrolase</keyword>
<comment type="cofactor">
    <cofactor evidence="1">
        <name>Ca(2+)</name>
        <dbReference type="ChEBI" id="CHEBI:29108"/>
    </cofactor>
</comment>
<dbReference type="InterPro" id="IPR013785">
    <property type="entry name" value="Aldolase_TIM"/>
</dbReference>
<keyword evidence="9" id="KW-1185">Reference proteome</keyword>
<dbReference type="SUPFAM" id="SSF51445">
    <property type="entry name" value="(Trans)glycosidases"/>
    <property type="match status" value="1"/>
</dbReference>
<dbReference type="Pfam" id="PF14508">
    <property type="entry name" value="GH97_N"/>
    <property type="match status" value="1"/>
</dbReference>
<evidence type="ECO:0000256" key="3">
    <source>
        <dbReference type="ARBA" id="ARBA00022837"/>
    </source>
</evidence>
<gene>
    <name evidence="8" type="ORF">FHS11_005133</name>
</gene>
<feature type="domain" description="Glycosyl-hydrolase 97 C-terminal oligomerisation" evidence="7">
    <location>
        <begin position="561"/>
        <end position="656"/>
    </location>
</feature>
<keyword evidence="3" id="KW-0106">Calcium</keyword>
<dbReference type="PANTHER" id="PTHR35803:SF2">
    <property type="entry name" value="RETAINING ALPHA-GALACTOSIDASE"/>
    <property type="match status" value="1"/>
</dbReference>
<evidence type="ECO:0000259" key="5">
    <source>
        <dbReference type="Pfam" id="PF10566"/>
    </source>
</evidence>
<dbReference type="EC" id="3.2.1.20" evidence="8"/>
<feature type="domain" description="Glycosyl-hydrolase 97 catalytic" evidence="5">
    <location>
        <begin position="298"/>
        <end position="463"/>
    </location>
</feature>
<dbReference type="InterPro" id="IPR029483">
    <property type="entry name" value="GH97_C"/>
</dbReference>
<protein>
    <submittedName>
        <fullName evidence="8">Alpha-glucosidase</fullName>
        <ecNumber evidence="8">3.2.1.20</ecNumber>
    </submittedName>
</protein>
<dbReference type="AlphaFoldDB" id="A0A839SK60"/>
<feature type="domain" description="Glycosyl-hydrolase 97 N-terminal" evidence="6">
    <location>
        <begin position="27"/>
        <end position="280"/>
    </location>
</feature>
<dbReference type="RefSeq" id="WP_183476363.1">
    <property type="nucleotide sequence ID" value="NZ_JACHWX010000023.1"/>
</dbReference>
<comment type="caution">
    <text evidence="8">The sequence shown here is derived from an EMBL/GenBank/DDBJ whole genome shotgun (WGS) entry which is preliminary data.</text>
</comment>
<evidence type="ECO:0000259" key="7">
    <source>
        <dbReference type="Pfam" id="PF14509"/>
    </source>
</evidence>
<evidence type="ECO:0000259" key="6">
    <source>
        <dbReference type="Pfam" id="PF14508"/>
    </source>
</evidence>
<dbReference type="InterPro" id="IPR014718">
    <property type="entry name" value="GH-type_carb-bd"/>
</dbReference>
<dbReference type="Gene3D" id="3.20.20.70">
    <property type="entry name" value="Aldolase class I"/>
    <property type="match status" value="1"/>
</dbReference>
<dbReference type="Pfam" id="PF10566">
    <property type="entry name" value="Glyco_hydro_97"/>
    <property type="match status" value="1"/>
</dbReference>
<dbReference type="PANTHER" id="PTHR35803">
    <property type="entry name" value="GLUCAN 1,4-ALPHA-GLUCOSIDASE SUSB-RELATED"/>
    <property type="match status" value="1"/>
</dbReference>
<dbReference type="InterPro" id="IPR017853">
    <property type="entry name" value="GH"/>
</dbReference>
<dbReference type="Gene3D" id="2.70.98.10">
    <property type="match status" value="1"/>
</dbReference>
<evidence type="ECO:0000256" key="2">
    <source>
        <dbReference type="ARBA" id="ARBA00011245"/>
    </source>
</evidence>
<sequence length="663" mass="75006">MPTPCRIICILCLFFCSRAFAGKIVTVSSPDARIIFSLSTDGDGLYYRVTYKSVLMVDRSRLNISFKEGGPFGNSLIISSAKPEKIIEDYDLLIGKTSKVHSESNRIIVPVAEQTGTRRQMNIEVRVFNDGVAFRYTIPAQKKWAEMINITDEADSFNLTQNPVATVMYRVNYTTSHEGLYSRTSLRDLKADTLMDMPALFEFPGGNYMAITEANLHDYAGMYLMKHNNVLESRLSPLPHQTEIKVKAALPHNSPWRVMMISDRAGAFLESNILTNLNEPCKIKDVSWIKPGKTTFPWWNGDVVPDTINAPGNNYVTNMYYVDFCAKYGLEYHSVVEYGLHEWYVNDGAGFQPGPNADPSKAVPGLDMQQICDSAAKKGVGIRVWVHFYALYPKLDETFAQYEKWGIKGLMCDFMDRDDQEMVNMQEEILQKAAQHHLHIQFHGAYKPTGESRTWPNEFTREGTLNYENDKWSDWVTPDADVNVAFTRLLAGSTDYHLGGFRAASPQQFKIHYTRPYVMGTRCHMLAMYVVLENAIGMACDDPEAYINQPGFEFIQKVPTTWDETRVIDAKPGEYLAIARRKGNEWYIGAITNHASRTISKSFDFLSEGNYTADIWSDVPASDPNLNHLVKVVKNINKQTLVTMVLAEGGGQVIHIYADSEKK</sequence>
<reference evidence="8" key="1">
    <citation type="submission" date="2020-08" db="EMBL/GenBank/DDBJ databases">
        <title>Genomic Encyclopedia of Type Strains, Phase III (KMG-III): the genomes of soil and plant-associated and newly described type strains.</title>
        <authorList>
            <person name="Whitman W."/>
        </authorList>
    </citation>
    <scope>NUCLEOTIDE SEQUENCE [LARGE SCALE GENOMIC DNA]</scope>
    <source>
        <strain evidence="8">CECT 8628</strain>
    </source>
</reference>
<comment type="subunit">
    <text evidence="2">Monomer.</text>
</comment>
<evidence type="ECO:0000256" key="4">
    <source>
        <dbReference type="SAM" id="SignalP"/>
    </source>
</evidence>
<dbReference type="InterPro" id="IPR019563">
    <property type="entry name" value="GH97_catalytic"/>
</dbReference>
<proteinExistence type="predicted"/>
<evidence type="ECO:0000313" key="8">
    <source>
        <dbReference type="EMBL" id="MBB3058675.1"/>
    </source>
</evidence>
<dbReference type="InterPro" id="IPR052720">
    <property type="entry name" value="Glycosyl_hydrolase_97"/>
</dbReference>
<organism evidence="8 9">
    <name type="scientific">Mucilaginibacter gotjawali</name>
    <dbReference type="NCBI Taxonomy" id="1550579"/>
    <lineage>
        <taxon>Bacteria</taxon>
        <taxon>Pseudomonadati</taxon>
        <taxon>Bacteroidota</taxon>
        <taxon>Sphingobacteriia</taxon>
        <taxon>Sphingobacteriales</taxon>
        <taxon>Sphingobacteriaceae</taxon>
        <taxon>Mucilaginibacter</taxon>
    </lineage>
</organism>